<sequence length="68" mass="7482">MDLDVVRTRQTGTAEEATPRDRTLDGPLMVDVSDVSASGVAEYVRVALDHDRVHLEQRGGRTFLVADD</sequence>
<keyword evidence="3" id="KW-1185">Reference proteome</keyword>
<dbReference type="EMBL" id="JBHSXM010000001">
    <property type="protein sequence ID" value="MFC6836799.1"/>
    <property type="molecule type" value="Genomic_DNA"/>
</dbReference>
<accession>A0ABD5UDH9</accession>
<proteinExistence type="predicted"/>
<comment type="caution">
    <text evidence="2">The sequence shown here is derived from an EMBL/GenBank/DDBJ whole genome shotgun (WGS) entry which is preliminary data.</text>
</comment>
<evidence type="ECO:0000313" key="2">
    <source>
        <dbReference type="EMBL" id="MFC6836799.1"/>
    </source>
</evidence>
<name>A0ABD5UDH9_9EURY</name>
<evidence type="ECO:0000256" key="1">
    <source>
        <dbReference type="SAM" id="MobiDB-lite"/>
    </source>
</evidence>
<dbReference type="Proteomes" id="UP001596406">
    <property type="component" value="Unassembled WGS sequence"/>
</dbReference>
<dbReference type="AlphaFoldDB" id="A0ABD5UDH9"/>
<organism evidence="2 3">
    <name type="scientific">Halomarina ordinaria</name>
    <dbReference type="NCBI Taxonomy" id="3033939"/>
    <lineage>
        <taxon>Archaea</taxon>
        <taxon>Methanobacteriati</taxon>
        <taxon>Methanobacteriota</taxon>
        <taxon>Stenosarchaea group</taxon>
        <taxon>Halobacteria</taxon>
        <taxon>Halobacteriales</taxon>
        <taxon>Natronomonadaceae</taxon>
        <taxon>Halomarina</taxon>
    </lineage>
</organism>
<evidence type="ECO:0000313" key="3">
    <source>
        <dbReference type="Proteomes" id="UP001596406"/>
    </source>
</evidence>
<dbReference type="RefSeq" id="WP_304448476.1">
    <property type="nucleotide sequence ID" value="NZ_JARRAH010000001.1"/>
</dbReference>
<feature type="region of interest" description="Disordered" evidence="1">
    <location>
        <begin position="1"/>
        <end position="25"/>
    </location>
</feature>
<protein>
    <submittedName>
        <fullName evidence="2">Uncharacterized protein</fullName>
    </submittedName>
</protein>
<gene>
    <name evidence="2" type="ORF">ACFQHK_09770</name>
</gene>
<reference evidence="2 3" key="1">
    <citation type="journal article" date="2019" name="Int. J. Syst. Evol. Microbiol.">
        <title>The Global Catalogue of Microorganisms (GCM) 10K type strain sequencing project: providing services to taxonomists for standard genome sequencing and annotation.</title>
        <authorList>
            <consortium name="The Broad Institute Genomics Platform"/>
            <consortium name="The Broad Institute Genome Sequencing Center for Infectious Disease"/>
            <person name="Wu L."/>
            <person name="Ma J."/>
        </authorList>
    </citation>
    <scope>NUCLEOTIDE SEQUENCE [LARGE SCALE GENOMIC DNA]</scope>
    <source>
        <strain evidence="2 3">PSRA2</strain>
    </source>
</reference>